<dbReference type="GO" id="GO:0016887">
    <property type="term" value="F:ATP hydrolysis activity"/>
    <property type="evidence" value="ECO:0007669"/>
    <property type="project" value="TreeGrafter"/>
</dbReference>
<gene>
    <name evidence="2" type="ORF">UFOPK2310_01312</name>
</gene>
<dbReference type="SUPFAM" id="SSF52540">
    <property type="entry name" value="P-loop containing nucleoside triphosphate hydrolases"/>
    <property type="match status" value="1"/>
</dbReference>
<dbReference type="GO" id="GO:0005829">
    <property type="term" value="C:cytosol"/>
    <property type="evidence" value="ECO:0007669"/>
    <property type="project" value="TreeGrafter"/>
</dbReference>
<proteinExistence type="predicted"/>
<evidence type="ECO:0000259" key="1">
    <source>
        <dbReference type="Pfam" id="PF26563"/>
    </source>
</evidence>
<dbReference type="InterPro" id="IPR059050">
    <property type="entry name" value="Rv3660c_N"/>
</dbReference>
<dbReference type="Pfam" id="PF26563">
    <property type="entry name" value="Rv3660c_N"/>
    <property type="match status" value="1"/>
</dbReference>
<dbReference type="Gene3D" id="3.40.50.300">
    <property type="entry name" value="P-loop containing nucleotide triphosphate hydrolases"/>
    <property type="match status" value="1"/>
</dbReference>
<name>A0A6J6N8K0_9ZZZZ</name>
<evidence type="ECO:0000313" key="2">
    <source>
        <dbReference type="EMBL" id="CAB4682429.1"/>
    </source>
</evidence>
<dbReference type="NCBIfam" id="TIGR03815">
    <property type="entry name" value="CpaE_hom_Actino"/>
    <property type="match status" value="1"/>
</dbReference>
<accession>A0A6J6N8K0</accession>
<sequence length="357" mass="36882">METRRPLLITDDSELTEEILRLAAATGVDIHLAAHADSARAQWAVAPLVLIGVDRLAEFSQMPRRRDVVVIAREISGGSETPPVSDAVWRDAIAIGAEHVVSLPDAERWLIERLADSGEGPSRQGAVICVLGACGGAGASTVAAVMANAAQKQGRQTLLIDTDATGGGIDLLLGAEQAPGARWVDLADARGRLSATTLNDALPHVDGLAVLSFGRQYAGQLNAEVLTCVLDAGVRGYELVVIDLVRSIDAIATIALGRATSAYVVVPNSIRAASAAASLLPALDFGGSLALLMRKAPSGLTASDMQRALGQGFLAMLPEDAAIAAGAEHGEIPGPRTPFSRACLEALQSAVTQLSVA</sequence>
<dbReference type="InterPro" id="IPR050625">
    <property type="entry name" value="ParA/MinD_ATPase"/>
</dbReference>
<dbReference type="GO" id="GO:0051782">
    <property type="term" value="P:negative regulation of cell division"/>
    <property type="evidence" value="ECO:0007669"/>
    <property type="project" value="TreeGrafter"/>
</dbReference>
<dbReference type="AlphaFoldDB" id="A0A6J6N8K0"/>
<dbReference type="PANTHER" id="PTHR43384:SF11">
    <property type="entry name" value="SEPTUM SITE DETERMINING PROTEIN"/>
    <property type="match status" value="1"/>
</dbReference>
<feature type="domain" description="Rv3660c-like CheY-like N-terminal" evidence="1">
    <location>
        <begin position="9"/>
        <end position="122"/>
    </location>
</feature>
<dbReference type="PANTHER" id="PTHR43384">
    <property type="entry name" value="SEPTUM SITE-DETERMINING PROTEIN MIND HOMOLOG, CHLOROPLASTIC-RELATED"/>
    <property type="match status" value="1"/>
</dbReference>
<protein>
    <submittedName>
        <fullName evidence="2">Unannotated protein</fullName>
    </submittedName>
</protein>
<organism evidence="2">
    <name type="scientific">freshwater metagenome</name>
    <dbReference type="NCBI Taxonomy" id="449393"/>
    <lineage>
        <taxon>unclassified sequences</taxon>
        <taxon>metagenomes</taxon>
        <taxon>ecological metagenomes</taxon>
    </lineage>
</organism>
<dbReference type="EMBL" id="CAEZWW010000186">
    <property type="protein sequence ID" value="CAB4682429.1"/>
    <property type="molecule type" value="Genomic_DNA"/>
</dbReference>
<dbReference type="GO" id="GO:0005524">
    <property type="term" value="F:ATP binding"/>
    <property type="evidence" value="ECO:0007669"/>
    <property type="project" value="TreeGrafter"/>
</dbReference>
<reference evidence="2" key="1">
    <citation type="submission" date="2020-05" db="EMBL/GenBank/DDBJ databases">
        <authorList>
            <person name="Chiriac C."/>
            <person name="Salcher M."/>
            <person name="Ghai R."/>
            <person name="Kavagutti S V."/>
        </authorList>
    </citation>
    <scope>NUCLEOTIDE SEQUENCE</scope>
</reference>
<dbReference type="InterPro" id="IPR022521">
    <property type="entry name" value="Rv3660c"/>
</dbReference>
<dbReference type="InterPro" id="IPR027417">
    <property type="entry name" value="P-loop_NTPase"/>
</dbReference>
<dbReference type="GO" id="GO:0009898">
    <property type="term" value="C:cytoplasmic side of plasma membrane"/>
    <property type="evidence" value="ECO:0007669"/>
    <property type="project" value="TreeGrafter"/>
</dbReference>